<dbReference type="PANTHER" id="PTHR46268:SF8">
    <property type="entry name" value="UNIVERSAL STRESS PROTEIN SLL1388"/>
    <property type="match status" value="1"/>
</dbReference>
<dbReference type="InterPro" id="IPR006015">
    <property type="entry name" value="Universal_stress_UspA"/>
</dbReference>
<accession>A0ABT3KZW4</accession>
<dbReference type="Pfam" id="PF00582">
    <property type="entry name" value="Usp"/>
    <property type="match status" value="2"/>
</dbReference>
<dbReference type="PANTHER" id="PTHR46268">
    <property type="entry name" value="STRESS RESPONSE PROTEIN NHAX"/>
    <property type="match status" value="1"/>
</dbReference>
<comment type="caution">
    <text evidence="3">The sequence shown here is derived from an EMBL/GenBank/DDBJ whole genome shotgun (WGS) entry which is preliminary data.</text>
</comment>
<dbReference type="SUPFAM" id="SSF52402">
    <property type="entry name" value="Adenine nucleotide alpha hydrolases-like"/>
    <property type="match status" value="2"/>
</dbReference>
<dbReference type="Gene3D" id="3.40.50.620">
    <property type="entry name" value="HUPs"/>
    <property type="match status" value="2"/>
</dbReference>
<protein>
    <submittedName>
        <fullName evidence="3">Universal stress protein</fullName>
    </submittedName>
</protein>
<proteinExistence type="inferred from homology"/>
<evidence type="ECO:0000313" key="3">
    <source>
        <dbReference type="EMBL" id="MCW6034793.1"/>
    </source>
</evidence>
<reference evidence="3 4" key="1">
    <citation type="submission" date="2021-08" db="EMBL/GenBank/DDBJ databases">
        <title>Draft genome sequence of Spirulina subsalsa with high tolerance to salinity and hype-accumulation of phycocyanin.</title>
        <authorList>
            <person name="Pei H."/>
            <person name="Jiang L."/>
        </authorList>
    </citation>
    <scope>NUCLEOTIDE SEQUENCE [LARGE SCALE GENOMIC DNA]</scope>
    <source>
        <strain evidence="3 4">FACHB-351</strain>
    </source>
</reference>
<dbReference type="PRINTS" id="PR01438">
    <property type="entry name" value="UNVRSLSTRESS"/>
</dbReference>
<comment type="similarity">
    <text evidence="1">Belongs to the universal stress protein A family.</text>
</comment>
<organism evidence="3 4">
    <name type="scientific">Spirulina subsalsa FACHB-351</name>
    <dbReference type="NCBI Taxonomy" id="234711"/>
    <lineage>
        <taxon>Bacteria</taxon>
        <taxon>Bacillati</taxon>
        <taxon>Cyanobacteriota</taxon>
        <taxon>Cyanophyceae</taxon>
        <taxon>Spirulinales</taxon>
        <taxon>Spirulinaceae</taxon>
        <taxon>Spirulina</taxon>
    </lineage>
</organism>
<dbReference type="InterPro" id="IPR014729">
    <property type="entry name" value="Rossmann-like_a/b/a_fold"/>
</dbReference>
<dbReference type="RefSeq" id="WP_265262448.1">
    <property type="nucleotide sequence ID" value="NZ_JAIHOM010000002.1"/>
</dbReference>
<dbReference type="Proteomes" id="UP001526426">
    <property type="component" value="Unassembled WGS sequence"/>
</dbReference>
<dbReference type="EMBL" id="JAIHOM010000002">
    <property type="protein sequence ID" value="MCW6034793.1"/>
    <property type="molecule type" value="Genomic_DNA"/>
</dbReference>
<dbReference type="InterPro" id="IPR006016">
    <property type="entry name" value="UspA"/>
</dbReference>
<gene>
    <name evidence="3" type="ORF">K4A83_00680</name>
</gene>
<feature type="domain" description="UspA" evidence="2">
    <location>
        <begin position="173"/>
        <end position="319"/>
    </location>
</feature>
<evidence type="ECO:0000259" key="2">
    <source>
        <dbReference type="Pfam" id="PF00582"/>
    </source>
</evidence>
<evidence type="ECO:0000256" key="1">
    <source>
        <dbReference type="ARBA" id="ARBA00008791"/>
    </source>
</evidence>
<feature type="domain" description="UspA" evidence="2">
    <location>
        <begin position="10"/>
        <end position="160"/>
    </location>
</feature>
<keyword evidence="4" id="KW-1185">Reference proteome</keyword>
<dbReference type="CDD" id="cd00293">
    <property type="entry name" value="USP-like"/>
    <property type="match status" value="2"/>
</dbReference>
<name>A0ABT3KZW4_9CYAN</name>
<sequence>MTETLESIKYQRVLVGVDCSTQAEFVVEQAIRMAQYHQAKLLIFHALPFDTDLNAGSYSDIYGQNLSYFARTMQEKLEAEGEQVREWLSAYCDRATQAGVQADWDWRVGDPGRKIQEYAKTWQADLIVLGRRGINGLLEMFMGSVSNYVVHHSQCSVFVVQGLPENTEQVTHQRILIPLDQSKYTDKILDLGLQVAKQENARVMLLHCQPLEDRIDYFREAYSEEFLHRTKALQNQIVRDTQRDEKWLSDYAQEAIDREIPTEWEIKQGDAGFWIRTVAQTWQADLIVIGRQGHSTLTEFFLGSVSNYVIHHAPCSVLVHQKR</sequence>
<evidence type="ECO:0000313" key="4">
    <source>
        <dbReference type="Proteomes" id="UP001526426"/>
    </source>
</evidence>